<organism evidence="10">
    <name type="scientific">Anopheles atroparvus</name>
    <name type="common">European mosquito</name>
    <dbReference type="NCBI Taxonomy" id="41427"/>
    <lineage>
        <taxon>Eukaryota</taxon>
        <taxon>Metazoa</taxon>
        <taxon>Ecdysozoa</taxon>
        <taxon>Arthropoda</taxon>
        <taxon>Hexapoda</taxon>
        <taxon>Insecta</taxon>
        <taxon>Pterygota</taxon>
        <taxon>Neoptera</taxon>
        <taxon>Endopterygota</taxon>
        <taxon>Diptera</taxon>
        <taxon>Nematocera</taxon>
        <taxon>Culicoidea</taxon>
        <taxon>Culicidae</taxon>
        <taxon>Anophelinae</taxon>
        <taxon>Anopheles</taxon>
    </lineage>
</organism>
<feature type="domain" description="C2H2-type" evidence="9">
    <location>
        <begin position="328"/>
        <end position="355"/>
    </location>
</feature>
<evidence type="ECO:0000256" key="7">
    <source>
        <dbReference type="ARBA" id="ARBA00023242"/>
    </source>
</evidence>
<dbReference type="PANTHER" id="PTHR46179">
    <property type="entry name" value="ZINC FINGER PROTEIN"/>
    <property type="match status" value="1"/>
</dbReference>
<dbReference type="InterPro" id="IPR036236">
    <property type="entry name" value="Znf_C2H2_sf"/>
</dbReference>
<dbReference type="EnsemblMetazoa" id="AATE010062-RA">
    <property type="protein sequence ID" value="AATE010062-PA.1"/>
    <property type="gene ID" value="AATE010062"/>
</dbReference>
<dbReference type="Gene3D" id="3.30.160.60">
    <property type="entry name" value="Classic Zinc Finger"/>
    <property type="match status" value="3"/>
</dbReference>
<keyword evidence="6" id="KW-0804">Transcription</keyword>
<proteinExistence type="predicted"/>
<protein>
    <recommendedName>
        <fullName evidence="9">C2H2-type domain-containing protein</fullName>
    </recommendedName>
</protein>
<evidence type="ECO:0000256" key="5">
    <source>
        <dbReference type="ARBA" id="ARBA00023015"/>
    </source>
</evidence>
<dbReference type="InterPro" id="IPR013087">
    <property type="entry name" value="Znf_C2H2_type"/>
</dbReference>
<feature type="domain" description="C2H2-type" evidence="9">
    <location>
        <begin position="412"/>
        <end position="441"/>
    </location>
</feature>
<dbReference type="SMART" id="SM00355">
    <property type="entry name" value="ZnF_C2H2"/>
    <property type="match status" value="8"/>
</dbReference>
<feature type="domain" description="C2H2-type" evidence="9">
    <location>
        <begin position="354"/>
        <end position="382"/>
    </location>
</feature>
<evidence type="ECO:0000256" key="1">
    <source>
        <dbReference type="ARBA" id="ARBA00004123"/>
    </source>
</evidence>
<evidence type="ECO:0000256" key="3">
    <source>
        <dbReference type="ARBA" id="ARBA00022771"/>
    </source>
</evidence>
<dbReference type="PANTHER" id="PTHR46179:SF13">
    <property type="entry name" value="C2H2-TYPE DOMAIN-CONTAINING PROTEIN"/>
    <property type="match status" value="1"/>
</dbReference>
<evidence type="ECO:0000256" key="8">
    <source>
        <dbReference type="SAM" id="MobiDB-lite"/>
    </source>
</evidence>
<dbReference type="STRING" id="41427.A0A182J2E3"/>
<dbReference type="AlphaFoldDB" id="A0A182J2E3"/>
<keyword evidence="4" id="KW-0862">Zinc</keyword>
<evidence type="ECO:0000256" key="6">
    <source>
        <dbReference type="ARBA" id="ARBA00023163"/>
    </source>
</evidence>
<comment type="subcellular location">
    <subcellularLocation>
        <location evidence="1">Nucleus</location>
    </subcellularLocation>
</comment>
<keyword evidence="5" id="KW-0805">Transcription regulation</keyword>
<dbReference type="PROSITE" id="PS00028">
    <property type="entry name" value="ZINC_FINGER_C2H2_1"/>
    <property type="match status" value="4"/>
</dbReference>
<reference evidence="10" key="1">
    <citation type="submission" date="2022-08" db="UniProtKB">
        <authorList>
            <consortium name="EnsemblMetazoa"/>
        </authorList>
    </citation>
    <scope>IDENTIFICATION</scope>
    <source>
        <strain evidence="10">EBRO</strain>
    </source>
</reference>
<accession>A0A182J2E3</accession>
<feature type="domain" description="C2H2-type" evidence="9">
    <location>
        <begin position="444"/>
        <end position="472"/>
    </location>
</feature>
<evidence type="ECO:0000256" key="2">
    <source>
        <dbReference type="ARBA" id="ARBA00022723"/>
    </source>
</evidence>
<keyword evidence="7" id="KW-0539">Nucleus</keyword>
<keyword evidence="3" id="KW-0863">Zinc-finger</keyword>
<name>A0A182J2E3_ANOAO</name>
<evidence type="ECO:0000313" key="10">
    <source>
        <dbReference type="EnsemblMetazoa" id="AATE010062-PA.1"/>
    </source>
</evidence>
<dbReference type="Pfam" id="PF00096">
    <property type="entry name" value="zf-C2H2"/>
    <property type="match status" value="1"/>
</dbReference>
<dbReference type="SUPFAM" id="SSF57667">
    <property type="entry name" value="beta-beta-alpha zinc fingers"/>
    <property type="match status" value="2"/>
</dbReference>
<dbReference type="VEuPathDB" id="VectorBase:AATE010062"/>
<feature type="region of interest" description="Disordered" evidence="8">
    <location>
        <begin position="571"/>
        <end position="609"/>
    </location>
</feature>
<keyword evidence="2" id="KW-0479">Metal-binding</keyword>
<dbReference type="GO" id="GO:0005634">
    <property type="term" value="C:nucleus"/>
    <property type="evidence" value="ECO:0007669"/>
    <property type="project" value="UniProtKB-SubCell"/>
</dbReference>
<feature type="compositionally biased region" description="Basic and acidic residues" evidence="8">
    <location>
        <begin position="577"/>
        <end position="599"/>
    </location>
</feature>
<sequence>MRSRFEEKPFVAIVFRVPQLHFSMGKTKKRPRPTMHTDDGPEKKAKRELETAPSTELVAVKQEADDAHTGEVNSHGDLSTKVSEWLQEQTGEESMLIEHLLDASAAEEEEGEDENEMDEILQNLEVQIRDKLRGLSKEERSKRFKYECEWKKCVYKSGNDRKYFRHVEQHAEAMEEQDVDRYECEWDLCDFRANDYSNFIGHVHFHAYHTKAKVYGASMSMLMKIPACNLDSETRNNISRYPTSYTCEWHDCGEKFNKALIKSLPHPARCRWSTCKNTVSIAKLAIQHTHKHTKQKLIACFNCGAMQIEQTRYRDHCTRQLDVAYRRYQCDVCDKYFSTKRVFSGHVYIHTFPYPCTFCPRKFPRPSTLKEHMRRVHLKTRPMACLKCEYRTYTQAELDRHVATNHTVRKLFRCDEFSCNATFKTIQTFKTHIAQHYSIPPPRFACHICQAEYNQRWSLSKHLLFVHGVKRDPGMNRYRYKVDTDGKYRLNSYVDCHRKLTSEQIPYDINWRDSDSKEDTKELTNGEDATAALPKDAGPVVKTKINSISMVTQNEVAIDLGLNLAKTAVETSSQEAPELKGVRVKSDEHEQPRIVEKRQEKKTKKPKKVQEFTVMQRYLKAGKIVESPE</sequence>
<dbReference type="GO" id="GO:0006357">
    <property type="term" value="P:regulation of transcription by RNA polymerase II"/>
    <property type="evidence" value="ECO:0007669"/>
    <property type="project" value="TreeGrafter"/>
</dbReference>
<dbReference type="PROSITE" id="PS50157">
    <property type="entry name" value="ZINC_FINGER_C2H2_2"/>
    <property type="match status" value="4"/>
</dbReference>
<dbReference type="GO" id="GO:0008270">
    <property type="term" value="F:zinc ion binding"/>
    <property type="evidence" value="ECO:0007669"/>
    <property type="project" value="UniProtKB-KW"/>
</dbReference>
<dbReference type="InterPro" id="IPR051061">
    <property type="entry name" value="Zinc_finger_trans_reg"/>
</dbReference>
<evidence type="ECO:0000259" key="9">
    <source>
        <dbReference type="PROSITE" id="PS50157"/>
    </source>
</evidence>
<evidence type="ECO:0000256" key="4">
    <source>
        <dbReference type="ARBA" id="ARBA00022833"/>
    </source>
</evidence>
<feature type="region of interest" description="Disordered" evidence="8">
    <location>
        <begin position="24"/>
        <end position="56"/>
    </location>
</feature>
<feature type="compositionally biased region" description="Basic and acidic residues" evidence="8">
    <location>
        <begin position="35"/>
        <end position="50"/>
    </location>
</feature>